<sequence>IKEKSNCPQSLLIKLFDKNITFYYEIIKEGTYLLSNQYYYTKNPKYRIPNNYVIKTRHSKAKHLVECAIQYINKKPLFTIRFGANLKMQIQSTKSASNIACQYLKAIEITGINEQRILVGNMELVKYNKIRYLKFIGMNVSGKGF</sequence>
<feature type="non-terminal residue" evidence="1">
    <location>
        <position position="145"/>
    </location>
</feature>
<evidence type="ECO:0000313" key="2">
    <source>
        <dbReference type="Proteomes" id="UP000789405"/>
    </source>
</evidence>
<dbReference type="OrthoDB" id="2411255at2759"/>
<protein>
    <submittedName>
        <fullName evidence="1">10057_t:CDS:1</fullName>
    </submittedName>
</protein>
<gene>
    <name evidence="1" type="ORF">DERYTH_LOCUS17291</name>
</gene>
<dbReference type="Proteomes" id="UP000789405">
    <property type="component" value="Unassembled WGS sequence"/>
</dbReference>
<keyword evidence="2" id="KW-1185">Reference proteome</keyword>
<proteinExistence type="predicted"/>
<organism evidence="1 2">
    <name type="scientific">Dentiscutata erythropus</name>
    <dbReference type="NCBI Taxonomy" id="1348616"/>
    <lineage>
        <taxon>Eukaryota</taxon>
        <taxon>Fungi</taxon>
        <taxon>Fungi incertae sedis</taxon>
        <taxon>Mucoromycota</taxon>
        <taxon>Glomeromycotina</taxon>
        <taxon>Glomeromycetes</taxon>
        <taxon>Diversisporales</taxon>
        <taxon>Gigasporaceae</taxon>
        <taxon>Dentiscutata</taxon>
    </lineage>
</organism>
<dbReference type="AlphaFoldDB" id="A0A9N9IXE3"/>
<dbReference type="EMBL" id="CAJVPY010016139">
    <property type="protein sequence ID" value="CAG8755554.1"/>
    <property type="molecule type" value="Genomic_DNA"/>
</dbReference>
<accession>A0A9N9IXE3</accession>
<comment type="caution">
    <text evidence="1">The sequence shown here is derived from an EMBL/GenBank/DDBJ whole genome shotgun (WGS) entry which is preliminary data.</text>
</comment>
<reference evidence="1" key="1">
    <citation type="submission" date="2021-06" db="EMBL/GenBank/DDBJ databases">
        <authorList>
            <person name="Kallberg Y."/>
            <person name="Tangrot J."/>
            <person name="Rosling A."/>
        </authorList>
    </citation>
    <scope>NUCLEOTIDE SEQUENCE</scope>
    <source>
        <strain evidence="1">MA453B</strain>
    </source>
</reference>
<evidence type="ECO:0000313" key="1">
    <source>
        <dbReference type="EMBL" id="CAG8755554.1"/>
    </source>
</evidence>
<name>A0A9N9IXE3_9GLOM</name>